<keyword evidence="7" id="KW-0943">RNA-mediated gene silencing</keyword>
<evidence type="ECO:0000313" key="11">
    <source>
        <dbReference type="Proteomes" id="UP000631114"/>
    </source>
</evidence>
<dbReference type="PANTHER" id="PTHR15975">
    <property type="entry name" value="CCR4-NOT TRANSCRIPTION COMPLEX SUBUNIT 11"/>
    <property type="match status" value="1"/>
</dbReference>
<keyword evidence="5" id="KW-0963">Cytoplasm</keyword>
<comment type="subcellular location">
    <subcellularLocation>
        <location evidence="2">Cytoplasm</location>
    </subcellularLocation>
    <subcellularLocation>
        <location evidence="1">Nucleus</location>
    </subcellularLocation>
</comment>
<evidence type="ECO:0000256" key="2">
    <source>
        <dbReference type="ARBA" id="ARBA00004496"/>
    </source>
</evidence>
<dbReference type="EMBL" id="JADFTS010000024">
    <property type="protein sequence ID" value="KAF9587223.1"/>
    <property type="molecule type" value="Genomic_DNA"/>
</dbReference>
<keyword evidence="6" id="KW-0805">Transcription regulation</keyword>
<evidence type="ECO:0000256" key="8">
    <source>
        <dbReference type="ARBA" id="ARBA00023163"/>
    </source>
</evidence>
<gene>
    <name evidence="10" type="ORF">IFM89_039553</name>
</gene>
<evidence type="ECO:0000256" key="6">
    <source>
        <dbReference type="ARBA" id="ARBA00023015"/>
    </source>
</evidence>
<reference evidence="10 11" key="1">
    <citation type="submission" date="2020-10" db="EMBL/GenBank/DDBJ databases">
        <title>The Coptis chinensis genome and diversification of protoberbering-type alkaloids.</title>
        <authorList>
            <person name="Wang B."/>
            <person name="Shu S."/>
            <person name="Song C."/>
            <person name="Liu Y."/>
        </authorList>
    </citation>
    <scope>NUCLEOTIDE SEQUENCE [LARGE SCALE GENOMIC DNA]</scope>
    <source>
        <strain evidence="10">HL-2020</strain>
        <tissue evidence="10">Leaf</tissue>
    </source>
</reference>
<keyword evidence="9" id="KW-0539">Nucleus</keyword>
<dbReference type="GO" id="GO:0031047">
    <property type="term" value="P:regulatory ncRNA-mediated gene silencing"/>
    <property type="evidence" value="ECO:0007669"/>
    <property type="project" value="UniProtKB-KW"/>
</dbReference>
<dbReference type="InterPro" id="IPR019312">
    <property type="entry name" value="CNOT11"/>
</dbReference>
<evidence type="ECO:0000256" key="5">
    <source>
        <dbReference type="ARBA" id="ARBA00022490"/>
    </source>
</evidence>
<dbReference type="AlphaFoldDB" id="A0A835GWG4"/>
<dbReference type="GO" id="GO:0030014">
    <property type="term" value="C:CCR4-NOT complex"/>
    <property type="evidence" value="ECO:0007669"/>
    <property type="project" value="InterPro"/>
</dbReference>
<evidence type="ECO:0000313" key="10">
    <source>
        <dbReference type="EMBL" id="KAF9587223.1"/>
    </source>
</evidence>
<evidence type="ECO:0000256" key="9">
    <source>
        <dbReference type="ARBA" id="ARBA00023242"/>
    </source>
</evidence>
<dbReference type="PANTHER" id="PTHR15975:SF0">
    <property type="entry name" value="CCR4-NOT TRANSCRIPTION COMPLEX SUBUNIT 11"/>
    <property type="match status" value="1"/>
</dbReference>
<evidence type="ECO:0000256" key="7">
    <source>
        <dbReference type="ARBA" id="ARBA00023158"/>
    </source>
</evidence>
<comment type="similarity">
    <text evidence="3">Belongs to the CNOT11 family.</text>
</comment>
<keyword evidence="11" id="KW-1185">Reference proteome</keyword>
<evidence type="ECO:0000256" key="1">
    <source>
        <dbReference type="ARBA" id="ARBA00004123"/>
    </source>
</evidence>
<sequence length="184" mass="20464">MIGIQESKELFALLNSDQRSIDQVVQDFTSKFPHAIHFNLCCSLAFLIEDNDMLKPTQRLIAFAVLHHTCSSQHSSANPFISILVNVACDDSIEKMERAFILQLLGSVGDGNSREVLSQSVLDYINGFDSSSVVIGNKWDTYLDLLQADYTEGQLTREAAEEAVEEQADEVVLGVLLDRLEVLL</sequence>
<keyword evidence="8" id="KW-0804">Transcription</keyword>
<protein>
    <recommendedName>
        <fullName evidence="4">CCR4-NOT transcription complex subunit 11</fullName>
    </recommendedName>
</protein>
<dbReference type="GO" id="GO:0005737">
    <property type="term" value="C:cytoplasm"/>
    <property type="evidence" value="ECO:0007669"/>
    <property type="project" value="UniProtKB-SubCell"/>
</dbReference>
<evidence type="ECO:0000256" key="4">
    <source>
        <dbReference type="ARBA" id="ARBA00014872"/>
    </source>
</evidence>
<comment type="caution">
    <text evidence="10">The sequence shown here is derived from an EMBL/GenBank/DDBJ whole genome shotgun (WGS) entry which is preliminary data.</text>
</comment>
<dbReference type="OrthoDB" id="1740899at2759"/>
<name>A0A835GWG4_9MAGN</name>
<dbReference type="GO" id="GO:0005634">
    <property type="term" value="C:nucleus"/>
    <property type="evidence" value="ECO:0007669"/>
    <property type="project" value="UniProtKB-SubCell"/>
</dbReference>
<organism evidence="10 11">
    <name type="scientific">Coptis chinensis</name>
    <dbReference type="NCBI Taxonomy" id="261450"/>
    <lineage>
        <taxon>Eukaryota</taxon>
        <taxon>Viridiplantae</taxon>
        <taxon>Streptophyta</taxon>
        <taxon>Embryophyta</taxon>
        <taxon>Tracheophyta</taxon>
        <taxon>Spermatophyta</taxon>
        <taxon>Magnoliopsida</taxon>
        <taxon>Ranunculales</taxon>
        <taxon>Ranunculaceae</taxon>
        <taxon>Coptidoideae</taxon>
        <taxon>Coptis</taxon>
    </lineage>
</organism>
<proteinExistence type="inferred from homology"/>
<dbReference type="Proteomes" id="UP000631114">
    <property type="component" value="Unassembled WGS sequence"/>
</dbReference>
<evidence type="ECO:0000256" key="3">
    <source>
        <dbReference type="ARBA" id="ARBA00008030"/>
    </source>
</evidence>
<accession>A0A835GWG4</accession>